<keyword evidence="5" id="KW-1185">Reference proteome</keyword>
<dbReference type="PANTHER" id="PTHR37809:SF1">
    <property type="entry name" value="RIBOSOMAL PROTEIN S12 METHYLTHIOTRANSFERASE ACCESSORY FACTOR YCAO"/>
    <property type="match status" value="1"/>
</dbReference>
<dbReference type="RefSeq" id="WP_095609143.1">
    <property type="nucleotide sequence ID" value="NZ_LMVN01000026.1"/>
</dbReference>
<evidence type="ECO:0000313" key="3">
    <source>
        <dbReference type="EMBL" id="PAV06713.1"/>
    </source>
</evidence>
<proteinExistence type="predicted"/>
<accession>A0A2A2HBU9</accession>
<dbReference type="Proteomes" id="UP000217528">
    <property type="component" value="Unassembled WGS sequence"/>
</dbReference>
<dbReference type="OrthoDB" id="7433at2157"/>
<gene>
    <name evidence="3" type="ORF">ASJ82_06055</name>
    <name evidence="4" type="ORF">MSCUN_16190</name>
</gene>
<evidence type="ECO:0000313" key="4">
    <source>
        <dbReference type="EMBL" id="PWL07537.1"/>
    </source>
</evidence>
<dbReference type="EMBL" id="LMVN01000026">
    <property type="protein sequence ID" value="PAV06713.1"/>
    <property type="molecule type" value="Genomic_DNA"/>
</dbReference>
<dbReference type="PANTHER" id="PTHR37809">
    <property type="entry name" value="RIBOSOMAL PROTEIN S12 METHYLTHIOTRANSFERASE ACCESSORY FACTOR YCAO"/>
    <property type="match status" value="1"/>
</dbReference>
<dbReference type="AlphaFoldDB" id="A0A2A2HBU9"/>
<organism evidence="3 5">
    <name type="scientific">Methanosphaera cuniculi</name>
    <dbReference type="NCBI Taxonomy" id="1077256"/>
    <lineage>
        <taxon>Archaea</taxon>
        <taxon>Methanobacteriati</taxon>
        <taxon>Methanobacteriota</taxon>
        <taxon>Methanomada group</taxon>
        <taxon>Methanobacteria</taxon>
        <taxon>Methanobacteriales</taxon>
        <taxon>Methanobacteriaceae</taxon>
        <taxon>Methanosphaera</taxon>
    </lineage>
</organism>
<dbReference type="Proteomes" id="UP000246004">
    <property type="component" value="Unassembled WGS sequence"/>
</dbReference>
<protein>
    <submittedName>
        <fullName evidence="4">YcaO-like family protein</fullName>
    </submittedName>
</protein>
<feature type="domain" description="YcaO" evidence="2">
    <location>
        <begin position="69"/>
        <end position="396"/>
    </location>
</feature>
<reference evidence="3 5" key="2">
    <citation type="journal article" date="2017" name="BMC Genomics">
        <title>Genomic analysis of methanogenic archaea reveals a shift towards energy conservation.</title>
        <authorList>
            <person name="Gilmore S.P."/>
            <person name="Henske J.K."/>
            <person name="Sexton J.A."/>
            <person name="Solomon K.V."/>
            <person name="Seppala S."/>
            <person name="Yoo J.I."/>
            <person name="Huyett L.M."/>
            <person name="Pressman A."/>
            <person name="Cogan J.Z."/>
            <person name="Kivenson V."/>
            <person name="Peng X."/>
            <person name="Tan Y."/>
            <person name="Valentine D.L."/>
            <person name="O'Malley M.A."/>
        </authorList>
    </citation>
    <scope>NUCLEOTIDE SEQUENCE [LARGE SCALE GENOMIC DNA]</scope>
    <source>
        <strain evidence="3 5">1R-7</strain>
    </source>
</reference>
<feature type="region of interest" description="Disordered" evidence="1">
    <location>
        <begin position="1"/>
        <end position="21"/>
    </location>
</feature>
<dbReference type="NCBIfam" id="TIGR03266">
    <property type="entry name" value="methan_mark_1"/>
    <property type="match status" value="1"/>
</dbReference>
<sequence>MLNESQIKYKKSTHRTQSPEDTLHDIEKITKDIGLTRTSNITHLDRIKIPVFTSVRPMAEEGAVSVYAGKGPNETHAKVSSIMEAIERYSAEIQDSDKFINQKYNPETSLDPESLILPKDIYHDDTLEWTKGYSIKTGAEILIPANAVYHPYNSSDVKHLFYSNTNGLASGNTIEEAIFHGMMEVIERDAWSLFEAFRKVKPEIICDNTQNEYIQELLKKFSDANVSIKLIDLTSDNQIPTIGAVSEDLTLKDPALLTLGIGTHLDPTIAAIRAITEVAQSRATQIHGTREDTTRANLLRNAGYDRMKRLNKHWFMQSDKQINLEDMPNMSHDTFRENIEFTMKQLEKSDVNDAYYVDLTRDIKIPVVRVIIPGMELYSVDTMRIGERLRPENGFY</sequence>
<dbReference type="Pfam" id="PF02624">
    <property type="entry name" value="YcaO"/>
    <property type="match status" value="1"/>
</dbReference>
<dbReference type="InterPro" id="IPR017667">
    <property type="entry name" value="Methan_mark_1"/>
</dbReference>
<dbReference type="EMBL" id="LWMS01000048">
    <property type="protein sequence ID" value="PWL07537.1"/>
    <property type="molecule type" value="Genomic_DNA"/>
</dbReference>
<evidence type="ECO:0000313" key="5">
    <source>
        <dbReference type="Proteomes" id="UP000217528"/>
    </source>
</evidence>
<dbReference type="Gene3D" id="3.30.1330.230">
    <property type="match status" value="1"/>
</dbReference>
<name>A0A2A2HBU9_9EURY</name>
<reference evidence="4 6" key="1">
    <citation type="submission" date="2016-04" db="EMBL/GenBank/DDBJ databases">
        <title>Genome sequence of Methanosphaera cuniculi DSM 4103.</title>
        <authorList>
            <person name="Poehlein A."/>
            <person name="Seedorf H."/>
            <person name="Daniel R."/>
        </authorList>
    </citation>
    <scope>NUCLEOTIDE SEQUENCE [LARGE SCALE GENOMIC DNA]</scope>
    <source>
        <strain evidence="4 6">DSM 4103</strain>
    </source>
</reference>
<evidence type="ECO:0000259" key="2">
    <source>
        <dbReference type="PROSITE" id="PS51664"/>
    </source>
</evidence>
<dbReference type="PROSITE" id="PS51664">
    <property type="entry name" value="YCAO"/>
    <property type="match status" value="1"/>
</dbReference>
<comment type="caution">
    <text evidence="3">The sequence shown here is derived from an EMBL/GenBank/DDBJ whole genome shotgun (WGS) entry which is preliminary data.</text>
</comment>
<dbReference type="NCBIfam" id="TIGR00702">
    <property type="entry name" value="YcaO-type kinase domain"/>
    <property type="match status" value="1"/>
</dbReference>
<evidence type="ECO:0000256" key="1">
    <source>
        <dbReference type="SAM" id="MobiDB-lite"/>
    </source>
</evidence>
<evidence type="ECO:0000313" key="6">
    <source>
        <dbReference type="Proteomes" id="UP000246004"/>
    </source>
</evidence>
<dbReference type="InterPro" id="IPR003776">
    <property type="entry name" value="YcaO-like_dom"/>
</dbReference>